<evidence type="ECO:0000313" key="3">
    <source>
        <dbReference type="EMBL" id="ETV93303.1"/>
    </source>
</evidence>
<gene>
    <name evidence="3" type="ORF">H310_12591</name>
</gene>
<protein>
    <recommendedName>
        <fullName evidence="2">PDZ domain-containing protein</fullName>
    </recommendedName>
</protein>
<accession>A0A024TGX2</accession>
<organism evidence="3">
    <name type="scientific">Aphanomyces invadans</name>
    <dbReference type="NCBI Taxonomy" id="157072"/>
    <lineage>
        <taxon>Eukaryota</taxon>
        <taxon>Sar</taxon>
        <taxon>Stramenopiles</taxon>
        <taxon>Oomycota</taxon>
        <taxon>Saprolegniomycetes</taxon>
        <taxon>Saprolegniales</taxon>
        <taxon>Verrucalvaceae</taxon>
        <taxon>Aphanomyces</taxon>
    </lineage>
</organism>
<name>A0A024TGX2_9STRA</name>
<dbReference type="AlphaFoldDB" id="A0A024TGX2"/>
<dbReference type="eggNOG" id="ENOG502RYB7">
    <property type="taxonomic scope" value="Eukaryota"/>
</dbReference>
<dbReference type="EMBL" id="KI913992">
    <property type="protein sequence ID" value="ETV93303.1"/>
    <property type="molecule type" value="Genomic_DNA"/>
</dbReference>
<dbReference type="InterPro" id="IPR036034">
    <property type="entry name" value="PDZ_sf"/>
</dbReference>
<feature type="region of interest" description="Disordered" evidence="1">
    <location>
        <begin position="176"/>
        <end position="211"/>
    </location>
</feature>
<dbReference type="SUPFAM" id="SSF50156">
    <property type="entry name" value="PDZ domain-like"/>
    <property type="match status" value="1"/>
</dbReference>
<sequence length="311" mass="33821">MASMPQLPLRLHVHVRKFDITCDPHSPASALITQAKALSVAHPNITLEVLFNKSRRCVVDLRQPIHTSIRPHDEVEATSNLLVPDDSFINQLPPSVKVNSSNSSHRFFQQLCALDGMGQQAVNAYARQEQAKTTTSARFVSLLHLYYTTPHDDNAYLLAQPAPPLTLARAVLRRDSHRGMDKAPPLSPGTISSMATGNSSDSEGASPVAQPEKCSEVVDEFDVIFTQSAIGLKLAMDPTRKYPTVQECLPNSEAARYPAIVSGVAILTVNGDTVVSMGLTKTLAKLRDASRPVVIRFGRLKAAAASWHDVL</sequence>
<dbReference type="InterPro" id="IPR001478">
    <property type="entry name" value="PDZ"/>
</dbReference>
<dbReference type="OrthoDB" id="67726at2759"/>
<dbReference type="GeneID" id="20089641"/>
<dbReference type="VEuPathDB" id="FungiDB:H310_12591"/>
<feature type="compositionally biased region" description="Polar residues" evidence="1">
    <location>
        <begin position="189"/>
        <end position="203"/>
    </location>
</feature>
<proteinExistence type="predicted"/>
<reference evidence="3" key="1">
    <citation type="submission" date="2013-12" db="EMBL/GenBank/DDBJ databases">
        <title>The Genome Sequence of Aphanomyces invadans NJM9701.</title>
        <authorList>
            <consortium name="The Broad Institute Genomics Platform"/>
            <person name="Russ C."/>
            <person name="Tyler B."/>
            <person name="van West P."/>
            <person name="Dieguez-Uribeondo J."/>
            <person name="Young S.K."/>
            <person name="Zeng Q."/>
            <person name="Gargeya S."/>
            <person name="Fitzgerald M."/>
            <person name="Abouelleil A."/>
            <person name="Alvarado L."/>
            <person name="Chapman S.B."/>
            <person name="Gainer-Dewar J."/>
            <person name="Goldberg J."/>
            <person name="Griggs A."/>
            <person name="Gujja S."/>
            <person name="Hansen M."/>
            <person name="Howarth C."/>
            <person name="Imamovic A."/>
            <person name="Ireland A."/>
            <person name="Larimer J."/>
            <person name="McCowan C."/>
            <person name="Murphy C."/>
            <person name="Pearson M."/>
            <person name="Poon T.W."/>
            <person name="Priest M."/>
            <person name="Roberts A."/>
            <person name="Saif S."/>
            <person name="Shea T."/>
            <person name="Sykes S."/>
            <person name="Wortman J."/>
            <person name="Nusbaum C."/>
            <person name="Birren B."/>
        </authorList>
    </citation>
    <scope>NUCLEOTIDE SEQUENCE [LARGE SCALE GENOMIC DNA]</scope>
    <source>
        <strain evidence="3">NJM9701</strain>
    </source>
</reference>
<feature type="domain" description="PDZ" evidence="2">
    <location>
        <begin position="226"/>
        <end position="301"/>
    </location>
</feature>
<evidence type="ECO:0000256" key="1">
    <source>
        <dbReference type="SAM" id="MobiDB-lite"/>
    </source>
</evidence>
<evidence type="ECO:0000259" key="2">
    <source>
        <dbReference type="PROSITE" id="PS50106"/>
    </source>
</evidence>
<dbReference type="PROSITE" id="PS50106">
    <property type="entry name" value="PDZ"/>
    <property type="match status" value="1"/>
</dbReference>
<dbReference type="RefSeq" id="XP_008877939.1">
    <property type="nucleotide sequence ID" value="XM_008879717.1"/>
</dbReference>